<keyword evidence="2" id="KW-0732">Signal</keyword>
<gene>
    <name evidence="3" type="ORF">GXN76_03500</name>
</gene>
<reference evidence="3 4" key="1">
    <citation type="submission" date="2020-01" db="EMBL/GenBank/DDBJ databases">
        <authorList>
            <person name="Gulvik C.A."/>
            <person name="Batra D.G."/>
        </authorList>
    </citation>
    <scope>NUCLEOTIDE SEQUENCE [LARGE SCALE GENOMIC DNA]</scope>
    <source>
        <strain evidence="3 4">W9323</strain>
    </source>
</reference>
<dbReference type="RefSeq" id="WP_173220554.1">
    <property type="nucleotide sequence ID" value="NZ_CP048104.1"/>
</dbReference>
<organism evidence="3 4">
    <name type="scientific">Kroppenstedtia pulmonis</name>
    <dbReference type="NCBI Taxonomy" id="1380685"/>
    <lineage>
        <taxon>Bacteria</taxon>
        <taxon>Bacillati</taxon>
        <taxon>Bacillota</taxon>
        <taxon>Bacilli</taxon>
        <taxon>Bacillales</taxon>
        <taxon>Thermoactinomycetaceae</taxon>
        <taxon>Kroppenstedtia</taxon>
    </lineage>
</organism>
<evidence type="ECO:0000256" key="1">
    <source>
        <dbReference type="SAM" id="MobiDB-lite"/>
    </source>
</evidence>
<evidence type="ECO:0000313" key="4">
    <source>
        <dbReference type="Proteomes" id="UP000503088"/>
    </source>
</evidence>
<keyword evidence="4" id="KW-1185">Reference proteome</keyword>
<accession>A0A7D3XLE6</accession>
<feature type="compositionally biased region" description="Basic and acidic residues" evidence="1">
    <location>
        <begin position="39"/>
        <end position="56"/>
    </location>
</feature>
<evidence type="ECO:0000313" key="3">
    <source>
        <dbReference type="EMBL" id="QKG83629.1"/>
    </source>
</evidence>
<protein>
    <recommendedName>
        <fullName evidence="5">Lipoprotein</fullName>
    </recommendedName>
</protein>
<dbReference type="PROSITE" id="PS51257">
    <property type="entry name" value="PROKAR_LIPOPROTEIN"/>
    <property type="match status" value="1"/>
</dbReference>
<feature type="compositionally biased region" description="Acidic residues" evidence="1">
    <location>
        <begin position="57"/>
        <end position="77"/>
    </location>
</feature>
<dbReference type="AlphaFoldDB" id="A0A7D3XLE6"/>
<evidence type="ECO:0000256" key="2">
    <source>
        <dbReference type="SAM" id="SignalP"/>
    </source>
</evidence>
<feature type="region of interest" description="Disordered" evidence="1">
    <location>
        <begin position="39"/>
        <end position="82"/>
    </location>
</feature>
<dbReference type="KEGG" id="kpul:GXN76_03500"/>
<name>A0A7D3XLE6_9BACL</name>
<dbReference type="EMBL" id="CP048104">
    <property type="protein sequence ID" value="QKG83629.1"/>
    <property type="molecule type" value="Genomic_DNA"/>
</dbReference>
<dbReference type="Proteomes" id="UP000503088">
    <property type="component" value="Chromosome"/>
</dbReference>
<feature type="signal peptide" evidence="2">
    <location>
        <begin position="1"/>
        <end position="24"/>
    </location>
</feature>
<feature type="chain" id="PRO_5028808727" description="Lipoprotein" evidence="2">
    <location>
        <begin position="25"/>
        <end position="243"/>
    </location>
</feature>
<evidence type="ECO:0008006" key="5">
    <source>
        <dbReference type="Google" id="ProtNLM"/>
    </source>
</evidence>
<sequence length="243" mass="27662">MPAKWTAVMVSVLVLIFSSGCSLALKQQLNGEWDLKEDNKIEKNGQKRATDITDEKRDEDEKEDPLHDTDDDDDGFDTDSYLNGNELMVSKLSVKTDERDWTEAGSDSETQDDYKIEVTTLTVDGEDADYADEVIVVQRFEGLEHDMTTKQLAQSMMDNFKKGYTGTSNWSIIEQKHNDILTELSVKDDPKVGSLFGYARFMTTDNGIYGLFYLINKEELSTEEEEKWQYLLKQANSESGITL</sequence>
<proteinExistence type="predicted"/>